<dbReference type="Pfam" id="PF03008">
    <property type="entry name" value="DUF234"/>
    <property type="match status" value="1"/>
</dbReference>
<dbReference type="AlphaFoldDB" id="A0A0D0ITB0"/>
<keyword evidence="4" id="KW-1185">Reference proteome</keyword>
<dbReference type="EMBL" id="JXQK01000061">
    <property type="protein sequence ID" value="KIP61927.1"/>
    <property type="molecule type" value="Genomic_DNA"/>
</dbReference>
<evidence type="ECO:0000313" key="4">
    <source>
        <dbReference type="Proteomes" id="UP000032046"/>
    </source>
</evidence>
<dbReference type="PANTHER" id="PTHR34704:SF1">
    <property type="entry name" value="ATPASE"/>
    <property type="match status" value="1"/>
</dbReference>
<evidence type="ECO:0000259" key="1">
    <source>
        <dbReference type="Pfam" id="PF01637"/>
    </source>
</evidence>
<dbReference type="Pfam" id="PF01637">
    <property type="entry name" value="ATPase_2"/>
    <property type="match status" value="1"/>
</dbReference>
<keyword evidence="3" id="KW-0547">Nucleotide-binding</keyword>
<protein>
    <submittedName>
        <fullName evidence="3">ATP-binding protein</fullName>
    </submittedName>
</protein>
<dbReference type="SUPFAM" id="SSF52540">
    <property type="entry name" value="P-loop containing nucleoside triphosphate hydrolases"/>
    <property type="match status" value="1"/>
</dbReference>
<dbReference type="RefSeq" id="WP_042519480.1">
    <property type="nucleotide sequence ID" value="NZ_JXQK01000061.1"/>
</dbReference>
<keyword evidence="3" id="KW-0067">ATP-binding</keyword>
<sequence>MEFVDRGKEQKRLKRAFESETKKFVVIYGRRRLGKSTLLKRVITDEDVYFEAGRQETQVQISLLAGTIANLYSGFDMPLYPTWESVLTAFNKVCRENTVLVLDEFPYMVEKDSSLPSVLQHILDSGELRYNLVICGSSQRMMQHFVLDSTDPLYGRAHEKMNLRPIRPQHWQEAIHLDAVSTIEEYSVWGGVPRYWTLREEYPSLREAINELILDEHGILYGEPSALFIDEANDIAPFQSIMTALGHGNTRYSAVASAIGKKTTEISKPLNALTEMSYISKEIPFGESEEKTKKTLYVIDDNFMAFYYTFIEPHRSMLALGRTSFVMQKIGSGFPAFVGNVWERLCQTAVSGNELFGHTWGMARRWWGKASVYEDGRKTPVGYEDLEFDVVAEAIGDKNTILVGECKWKSADFADRLLAKLKAKTEKAPFSQGKNIVYVLFLKEHPLSEADCCILYPDDVLKYQPE</sequence>
<dbReference type="InterPro" id="IPR027417">
    <property type="entry name" value="P-loop_NTPase"/>
</dbReference>
<evidence type="ECO:0000259" key="2">
    <source>
        <dbReference type="Pfam" id="PF03008"/>
    </source>
</evidence>
<organism evidence="3 4">
    <name type="scientific">Prevotella pectinovora</name>
    <dbReference type="NCBI Taxonomy" id="1602169"/>
    <lineage>
        <taxon>Bacteria</taxon>
        <taxon>Pseudomonadati</taxon>
        <taxon>Bacteroidota</taxon>
        <taxon>Bacteroidia</taxon>
        <taxon>Bacteroidales</taxon>
        <taxon>Prevotellaceae</taxon>
        <taxon>Prevotella</taxon>
    </lineage>
</organism>
<dbReference type="Proteomes" id="UP000032046">
    <property type="component" value="Unassembled WGS sequence"/>
</dbReference>
<dbReference type="PANTHER" id="PTHR34704">
    <property type="entry name" value="ATPASE"/>
    <property type="match status" value="1"/>
</dbReference>
<feature type="domain" description="DUF234" evidence="2">
    <location>
        <begin position="307"/>
        <end position="412"/>
    </location>
</feature>
<dbReference type="Gene3D" id="3.40.50.300">
    <property type="entry name" value="P-loop containing nucleotide triphosphate hydrolases"/>
    <property type="match status" value="1"/>
</dbReference>
<evidence type="ECO:0000313" key="3">
    <source>
        <dbReference type="EMBL" id="KIP61927.1"/>
    </source>
</evidence>
<accession>A0A0D0ITB0</accession>
<dbReference type="InterPro" id="IPR011579">
    <property type="entry name" value="ATPase_dom"/>
</dbReference>
<comment type="caution">
    <text evidence="3">The sequence shown here is derived from an EMBL/GenBank/DDBJ whole genome shotgun (WGS) entry which is preliminary data.</text>
</comment>
<dbReference type="GO" id="GO:0005524">
    <property type="term" value="F:ATP binding"/>
    <property type="evidence" value="ECO:0007669"/>
    <property type="project" value="UniProtKB-KW"/>
</dbReference>
<dbReference type="InterPro" id="IPR004256">
    <property type="entry name" value="DUF234"/>
</dbReference>
<proteinExistence type="predicted"/>
<reference evidence="3 4" key="1">
    <citation type="submission" date="2015-01" db="EMBL/GenBank/DDBJ databases">
        <title>Comparative genomics of non-oral Prevotella species.</title>
        <authorList>
            <person name="Accetto T."/>
            <person name="Nograsek B."/>
            <person name="Avgustin G."/>
        </authorList>
    </citation>
    <scope>NUCLEOTIDE SEQUENCE [LARGE SCALE GENOMIC DNA]</scope>
    <source>
        <strain evidence="3 4">P5-119</strain>
    </source>
</reference>
<name>A0A0D0ITB0_9BACT</name>
<gene>
    <name evidence="3" type="ORF">ST44_08380</name>
</gene>
<feature type="domain" description="ATPase" evidence="1">
    <location>
        <begin position="3"/>
        <end position="170"/>
    </location>
</feature>